<evidence type="ECO:0000313" key="3">
    <source>
        <dbReference type="Proteomes" id="UP000196086"/>
    </source>
</evidence>
<keyword evidence="1" id="KW-0472">Membrane</keyword>
<proteinExistence type="predicted"/>
<keyword evidence="1" id="KW-1133">Transmembrane helix</keyword>
<comment type="caution">
    <text evidence="2">The sequence shown here is derived from an EMBL/GenBank/DDBJ whole genome shotgun (WGS) entry which is preliminary data.</text>
</comment>
<keyword evidence="1" id="KW-0812">Transmembrane</keyword>
<name>A0A1Z5YWB7_9PROT</name>
<evidence type="ECO:0000256" key="1">
    <source>
        <dbReference type="SAM" id="Phobius"/>
    </source>
</evidence>
<reference evidence="2 3" key="1">
    <citation type="submission" date="2014-06" db="EMBL/GenBank/DDBJ databases">
        <authorList>
            <person name="Ju J."/>
            <person name="Zhang J."/>
        </authorList>
    </citation>
    <scope>NUCLEOTIDE SEQUENCE [LARGE SCALE GENOMIC DNA]</scope>
    <source>
        <strain evidence="2 3">DsW_47</strain>
    </source>
</reference>
<feature type="transmembrane region" description="Helical" evidence="1">
    <location>
        <begin position="6"/>
        <end position="32"/>
    </location>
</feature>
<dbReference type="Proteomes" id="UP000196086">
    <property type="component" value="Unassembled WGS sequence"/>
</dbReference>
<dbReference type="AlphaFoldDB" id="A0A1Z5YWB7"/>
<protein>
    <submittedName>
        <fullName evidence="2">Uncharacterized protein</fullName>
    </submittedName>
</protein>
<gene>
    <name evidence="2" type="ORF">HK14_02700</name>
</gene>
<accession>A0A1Z5YWB7</accession>
<organism evidence="2 3">
    <name type="scientific">Acetobacter cibinongensis</name>
    <dbReference type="NCBI Taxonomy" id="146475"/>
    <lineage>
        <taxon>Bacteria</taxon>
        <taxon>Pseudomonadati</taxon>
        <taxon>Pseudomonadota</taxon>
        <taxon>Alphaproteobacteria</taxon>
        <taxon>Acetobacterales</taxon>
        <taxon>Acetobacteraceae</taxon>
        <taxon>Acetobacter</taxon>
    </lineage>
</organism>
<evidence type="ECO:0000313" key="2">
    <source>
        <dbReference type="EMBL" id="OUJ03341.1"/>
    </source>
</evidence>
<sequence length="73" mass="7649">MSPVALSSIAVTMTAFVVVYVLVFGSGIGILVRLLGHAPDHNEHDASPDHASDIMATRMHPGLIDASSDNKGH</sequence>
<dbReference type="EMBL" id="JOMQ01000014">
    <property type="protein sequence ID" value="OUJ03341.1"/>
    <property type="molecule type" value="Genomic_DNA"/>
</dbReference>